<dbReference type="GO" id="GO:0003713">
    <property type="term" value="F:transcription coactivator activity"/>
    <property type="evidence" value="ECO:0007669"/>
    <property type="project" value="InterPro"/>
</dbReference>
<keyword evidence="1" id="KW-0813">Transport</keyword>
<dbReference type="HAMAP" id="MF_03046">
    <property type="entry name" value="ENY2_Sus1"/>
    <property type="match status" value="1"/>
</dbReference>
<evidence type="ECO:0000313" key="2">
    <source>
        <dbReference type="EMBL" id="ODV89106.1"/>
    </source>
</evidence>
<evidence type="ECO:0008006" key="4">
    <source>
        <dbReference type="Google" id="ProtNLM"/>
    </source>
</evidence>
<gene>
    <name evidence="2" type="ORF">CANCADRAFT_27558</name>
</gene>
<accession>A0A1E4TBG4</accession>
<dbReference type="GO" id="GO:0015031">
    <property type="term" value="P:protein transport"/>
    <property type="evidence" value="ECO:0007669"/>
    <property type="project" value="UniProtKB-KW"/>
</dbReference>
<keyword evidence="1" id="KW-0653">Protein transport</keyword>
<keyword evidence="3" id="KW-1185">Reference proteome</keyword>
<evidence type="ECO:0000313" key="3">
    <source>
        <dbReference type="Proteomes" id="UP000095023"/>
    </source>
</evidence>
<evidence type="ECO:0000256" key="1">
    <source>
        <dbReference type="ARBA" id="ARBA00023010"/>
    </source>
</evidence>
<protein>
    <recommendedName>
        <fullName evidence="4">Transcription and mRNA export factor SUS1</fullName>
    </recommendedName>
</protein>
<dbReference type="Proteomes" id="UP000095023">
    <property type="component" value="Unassembled WGS sequence"/>
</dbReference>
<dbReference type="OrthoDB" id="6221744at2759"/>
<dbReference type="PANTHER" id="PTHR12514">
    <property type="entry name" value="ENHANCER OF YELLOW 2 TRANSCRIPTION FACTOR"/>
    <property type="match status" value="1"/>
</dbReference>
<reference evidence="3" key="1">
    <citation type="submission" date="2016-02" db="EMBL/GenBank/DDBJ databases">
        <title>Comparative genomics of biotechnologically important yeasts.</title>
        <authorList>
            <consortium name="DOE Joint Genome Institute"/>
            <person name="Riley R."/>
            <person name="Haridas S."/>
            <person name="Wolfe K.H."/>
            <person name="Lopes M.R."/>
            <person name="Hittinger C.T."/>
            <person name="Goker M."/>
            <person name="Salamov A."/>
            <person name="Wisecaver J."/>
            <person name="Long T.M."/>
            <person name="Aerts A.L."/>
            <person name="Barry K."/>
            <person name="Choi C."/>
            <person name="Clum A."/>
            <person name="Coughlan A.Y."/>
            <person name="Deshpande S."/>
            <person name="Douglass A.P."/>
            <person name="Hanson S.J."/>
            <person name="Klenk H.-P."/>
            <person name="Labutti K."/>
            <person name="Lapidus A."/>
            <person name="Lindquist E."/>
            <person name="Lipzen A."/>
            <person name="Meier-Kolthoff J.P."/>
            <person name="Ohm R.A."/>
            <person name="Otillar R.P."/>
            <person name="Pangilinan J."/>
            <person name="Peng Y."/>
            <person name="Rokas A."/>
            <person name="Rosa C.A."/>
            <person name="Scheuner C."/>
            <person name="Sibirny A.A."/>
            <person name="Slot J.C."/>
            <person name="Stielow J.B."/>
            <person name="Sun H."/>
            <person name="Kurtzman C.P."/>
            <person name="Blackwell M."/>
            <person name="Jeffries T.W."/>
            <person name="Grigoriev I.V."/>
        </authorList>
    </citation>
    <scope>NUCLEOTIDE SEQUENCE [LARGE SCALE GENOMIC DNA]</scope>
    <source>
        <strain evidence="3">NRRL Y-17796</strain>
    </source>
</reference>
<dbReference type="InterPro" id="IPR018783">
    <property type="entry name" value="TF_ENY2"/>
</dbReference>
<dbReference type="Gene3D" id="1.10.246.140">
    <property type="match status" value="1"/>
</dbReference>
<dbReference type="Pfam" id="PF10163">
    <property type="entry name" value="EnY2"/>
    <property type="match status" value="1"/>
</dbReference>
<dbReference type="GO" id="GO:0005643">
    <property type="term" value="C:nuclear pore"/>
    <property type="evidence" value="ECO:0007669"/>
    <property type="project" value="InterPro"/>
</dbReference>
<dbReference type="GO" id="GO:0000124">
    <property type="term" value="C:SAGA complex"/>
    <property type="evidence" value="ECO:0007669"/>
    <property type="project" value="InterPro"/>
</dbReference>
<dbReference type="AlphaFoldDB" id="A0A1E4TBG4"/>
<name>A0A1E4TBG4_9ASCO</name>
<keyword evidence="1" id="KW-0811">Translocation</keyword>
<feature type="non-terminal residue" evidence="2">
    <location>
        <position position="1"/>
    </location>
</feature>
<dbReference type="InterPro" id="IPR038212">
    <property type="entry name" value="TF_EnY2_sf"/>
</dbReference>
<sequence>LKMSNSDEKAAILRKLVESGEYERLSNKLETQLLESDWYDTVRNEIRQSLKSNPNVNYETIRSQLESHAVELVPDATKIELLKDLKAFLDSSI</sequence>
<dbReference type="EMBL" id="KV453843">
    <property type="protein sequence ID" value="ODV89106.1"/>
    <property type="molecule type" value="Genomic_DNA"/>
</dbReference>
<dbReference type="GO" id="GO:0006406">
    <property type="term" value="P:mRNA export from nucleus"/>
    <property type="evidence" value="ECO:0007669"/>
    <property type="project" value="InterPro"/>
</dbReference>
<organism evidence="2 3">
    <name type="scientific">Tortispora caseinolytica NRRL Y-17796</name>
    <dbReference type="NCBI Taxonomy" id="767744"/>
    <lineage>
        <taxon>Eukaryota</taxon>
        <taxon>Fungi</taxon>
        <taxon>Dikarya</taxon>
        <taxon>Ascomycota</taxon>
        <taxon>Saccharomycotina</taxon>
        <taxon>Trigonopsidomycetes</taxon>
        <taxon>Trigonopsidales</taxon>
        <taxon>Trigonopsidaceae</taxon>
        <taxon>Tortispora</taxon>
    </lineage>
</organism>
<proteinExistence type="inferred from homology"/>